<protein>
    <submittedName>
        <fullName evidence="1">Uncharacterized protein</fullName>
    </submittedName>
</protein>
<organism evidence="1 2">
    <name type="scientific">Photorhabdus asymbiotica</name>
    <dbReference type="NCBI Taxonomy" id="291112"/>
    <lineage>
        <taxon>Bacteria</taxon>
        <taxon>Pseudomonadati</taxon>
        <taxon>Pseudomonadota</taxon>
        <taxon>Gammaproteobacteria</taxon>
        <taxon>Enterobacterales</taxon>
        <taxon>Morganellaceae</taxon>
        <taxon>Photorhabdus</taxon>
    </lineage>
</organism>
<accession>A0ABX9SH37</accession>
<proteinExistence type="predicted"/>
<evidence type="ECO:0000313" key="1">
    <source>
        <dbReference type="EMBL" id="RKS54651.1"/>
    </source>
</evidence>
<gene>
    <name evidence="1" type="ORF">BDD30_4233</name>
</gene>
<keyword evidence="2" id="KW-1185">Reference proteome</keyword>
<comment type="caution">
    <text evidence="1">The sequence shown here is derived from an EMBL/GenBank/DDBJ whole genome shotgun (WGS) entry which is preliminary data.</text>
</comment>
<name>A0ABX9SH37_9GAMM</name>
<dbReference type="Proteomes" id="UP000280955">
    <property type="component" value="Unassembled WGS sequence"/>
</dbReference>
<sequence length="117" mass="13228">MITQTRDLDILSDTTKSHKFIFNVEGKLAIGSISKKVNPKMLSHPVLAKEAGGSRVISAGYMYRYRDAVYLVNHSGHYRPSVGRLLPVSGFIRNNFGYHTKIVPAETFKHGMLKFFR</sequence>
<dbReference type="EMBL" id="RBLJ01000005">
    <property type="protein sequence ID" value="RKS54651.1"/>
    <property type="molecule type" value="Genomic_DNA"/>
</dbReference>
<reference evidence="1 2" key="1">
    <citation type="submission" date="2018-10" db="EMBL/GenBank/DDBJ databases">
        <title>Genomic Encyclopedia of Archaeal and Bacterial Type Strains, Phase II (KMG-II): from individual species to whole genera.</title>
        <authorList>
            <person name="Goeker M."/>
        </authorList>
    </citation>
    <scope>NUCLEOTIDE SEQUENCE [LARGE SCALE GENOMIC DNA]</scope>
    <source>
        <strain evidence="1 2">DSM 15149</strain>
    </source>
</reference>
<evidence type="ECO:0000313" key="2">
    <source>
        <dbReference type="Proteomes" id="UP000280955"/>
    </source>
</evidence>